<gene>
    <name evidence="10" type="ORF">APUU_10514A</name>
</gene>
<name>A0A7R7XA73_9EURO</name>
<dbReference type="GO" id="GO:0004497">
    <property type="term" value="F:monooxygenase activity"/>
    <property type="evidence" value="ECO:0007669"/>
    <property type="project" value="UniProtKB-KW"/>
</dbReference>
<dbReference type="AlphaFoldDB" id="A0A7R7XA73"/>
<dbReference type="Gene3D" id="3.50.50.60">
    <property type="entry name" value="FAD/NAD(P)-binding domain"/>
    <property type="match status" value="2"/>
</dbReference>
<protein>
    <recommendedName>
        <fullName evidence="9">FAD/NAD(P)-binding domain-containing protein</fullName>
    </recommendedName>
</protein>
<keyword evidence="4" id="KW-0274">FAD</keyword>
<evidence type="ECO:0000256" key="8">
    <source>
        <dbReference type="SAM" id="MobiDB-lite"/>
    </source>
</evidence>
<feature type="region of interest" description="Disordered" evidence="8">
    <location>
        <begin position="1"/>
        <end position="33"/>
    </location>
</feature>
<evidence type="ECO:0000313" key="10">
    <source>
        <dbReference type="EMBL" id="BCS17686.1"/>
    </source>
</evidence>
<comment type="cofactor">
    <cofactor evidence="1">
        <name>FAD</name>
        <dbReference type="ChEBI" id="CHEBI:57692"/>
    </cofactor>
</comment>
<proteinExistence type="inferred from homology"/>
<dbReference type="SUPFAM" id="SSF51905">
    <property type="entry name" value="FAD/NAD(P)-binding domain"/>
    <property type="match status" value="2"/>
</dbReference>
<evidence type="ECO:0000256" key="4">
    <source>
        <dbReference type="ARBA" id="ARBA00022827"/>
    </source>
</evidence>
<keyword evidence="6" id="KW-0560">Oxidoreductase</keyword>
<dbReference type="KEGG" id="apuu:APUU_10514A"/>
<keyword evidence="3" id="KW-0285">Flavoprotein</keyword>
<evidence type="ECO:0000256" key="2">
    <source>
        <dbReference type="ARBA" id="ARBA00010139"/>
    </source>
</evidence>
<dbReference type="PANTHER" id="PTHR43098:SF3">
    <property type="entry name" value="L-ORNITHINE N(5)-MONOOXYGENASE-RELATED"/>
    <property type="match status" value="1"/>
</dbReference>
<dbReference type="Pfam" id="PF07992">
    <property type="entry name" value="Pyr_redox_2"/>
    <property type="match status" value="1"/>
</dbReference>
<dbReference type="EMBL" id="AP024443">
    <property type="protein sequence ID" value="BCS17686.1"/>
    <property type="molecule type" value="Genomic_DNA"/>
</dbReference>
<keyword evidence="11" id="KW-1185">Reference proteome</keyword>
<dbReference type="InterPro" id="IPR050775">
    <property type="entry name" value="FAD-binding_Monooxygenases"/>
</dbReference>
<dbReference type="RefSeq" id="XP_041549880.1">
    <property type="nucleotide sequence ID" value="XM_041701641.1"/>
</dbReference>
<evidence type="ECO:0000256" key="5">
    <source>
        <dbReference type="ARBA" id="ARBA00022857"/>
    </source>
</evidence>
<dbReference type="OrthoDB" id="66881at2759"/>
<evidence type="ECO:0000259" key="9">
    <source>
        <dbReference type="Pfam" id="PF07992"/>
    </source>
</evidence>
<comment type="similarity">
    <text evidence="2">Belongs to the FAD-binding monooxygenase family.</text>
</comment>
<evidence type="ECO:0000313" key="11">
    <source>
        <dbReference type="Proteomes" id="UP000654913"/>
    </source>
</evidence>
<evidence type="ECO:0000256" key="3">
    <source>
        <dbReference type="ARBA" id="ARBA00022630"/>
    </source>
</evidence>
<reference evidence="10" key="1">
    <citation type="submission" date="2021-01" db="EMBL/GenBank/DDBJ databases">
        <authorList>
            <consortium name="Aspergillus puulaauensis MK2 genome sequencing consortium"/>
            <person name="Kazuki M."/>
            <person name="Futagami T."/>
        </authorList>
    </citation>
    <scope>NUCLEOTIDE SEQUENCE</scope>
    <source>
        <strain evidence="10">MK2</strain>
    </source>
</reference>
<evidence type="ECO:0000256" key="7">
    <source>
        <dbReference type="ARBA" id="ARBA00023033"/>
    </source>
</evidence>
<dbReference type="Proteomes" id="UP000654913">
    <property type="component" value="Chromosome 1"/>
</dbReference>
<feature type="compositionally biased region" description="Polar residues" evidence="8">
    <location>
        <begin position="16"/>
        <end position="33"/>
    </location>
</feature>
<dbReference type="InterPro" id="IPR036188">
    <property type="entry name" value="FAD/NAD-bd_sf"/>
</dbReference>
<keyword evidence="7" id="KW-0503">Monooxygenase</keyword>
<sequence length="572" mass="64464">MTREISGQRRLHRASSRNGTNGTHEAMVSDSTPSAPGVETLDVLIIGAGFAGVYLLYQLRRRGFTVRAVEMGSDLGGVWHSNRYPGARVDTQYPVYCYSLPEVWEDWTWTCEYPDQAELQRYFHHVDSKLGISKDVYFNTKATGARFDEGTDTWTVSSATGRTFQSRYLIASTGFAAKRYIPEYSGRDSFKGIMHHSSFWPPEPVNVKGRRVGVLGSGATGIQITQEWADEVGETGSVKMFQRTPNLCCPMEQKALTLEEQAAHKVKYPEWFERRWHTFGGFLYEPRNSASSDHPPEERQALYEELWSMGGFRFYMNNYNDISRDLDANREAYNFWRDKIRARVKDKAKADILAPMEPPHPFGAKRVALEQGLYEKFNRPNVDVVDIKAHPIIGFEPEGIRTADGTVHELDVLAVATGFDSLTGGIKNIAIHGLGGKALVDKWAEGTHTYLGMATSGFPNFFFTYGPQAPSAFSNGAACIELQGDWIVKALVDMRLQGHQRIDADGAAEIEWKVEINQLSAKTLRHYTDSWYNGANIPGKPKEPLNYSGGLLKYRETLRTVREQNYRGFTLE</sequence>
<reference evidence="10" key="2">
    <citation type="submission" date="2021-02" db="EMBL/GenBank/DDBJ databases">
        <title>Aspergillus puulaauensis MK2 genome sequence.</title>
        <authorList>
            <person name="Futagami T."/>
            <person name="Mori K."/>
            <person name="Kadooka C."/>
            <person name="Tanaka T."/>
        </authorList>
    </citation>
    <scope>NUCLEOTIDE SEQUENCE</scope>
    <source>
        <strain evidence="10">MK2</strain>
    </source>
</reference>
<evidence type="ECO:0000256" key="1">
    <source>
        <dbReference type="ARBA" id="ARBA00001974"/>
    </source>
</evidence>
<keyword evidence="5" id="KW-0521">NADP</keyword>
<feature type="domain" description="FAD/NAD(P)-binding" evidence="9">
    <location>
        <begin position="42"/>
        <end position="264"/>
    </location>
</feature>
<accession>A0A7R7XA73</accession>
<evidence type="ECO:0000256" key="6">
    <source>
        <dbReference type="ARBA" id="ARBA00023002"/>
    </source>
</evidence>
<dbReference type="PANTHER" id="PTHR43098">
    <property type="entry name" value="L-ORNITHINE N(5)-MONOOXYGENASE-RELATED"/>
    <property type="match status" value="1"/>
</dbReference>
<dbReference type="InterPro" id="IPR023753">
    <property type="entry name" value="FAD/NAD-binding_dom"/>
</dbReference>
<dbReference type="GeneID" id="64967691"/>
<organism evidence="10 11">
    <name type="scientific">Aspergillus puulaauensis</name>
    <dbReference type="NCBI Taxonomy" id="1220207"/>
    <lineage>
        <taxon>Eukaryota</taxon>
        <taxon>Fungi</taxon>
        <taxon>Dikarya</taxon>
        <taxon>Ascomycota</taxon>
        <taxon>Pezizomycotina</taxon>
        <taxon>Eurotiomycetes</taxon>
        <taxon>Eurotiomycetidae</taxon>
        <taxon>Eurotiales</taxon>
        <taxon>Aspergillaceae</taxon>
        <taxon>Aspergillus</taxon>
    </lineage>
</organism>